<evidence type="ECO:0000256" key="1">
    <source>
        <dbReference type="ARBA" id="ARBA00010928"/>
    </source>
</evidence>
<evidence type="ECO:0000256" key="2">
    <source>
        <dbReference type="ARBA" id="ARBA00023002"/>
    </source>
</evidence>
<dbReference type="OrthoDB" id="9815825at2"/>
<dbReference type="Proteomes" id="UP000219612">
    <property type="component" value="Unassembled WGS sequence"/>
</dbReference>
<reference evidence="5 6" key="1">
    <citation type="submission" date="2017-09" db="EMBL/GenBank/DDBJ databases">
        <authorList>
            <person name="Ehlers B."/>
            <person name="Leendertz F.H."/>
        </authorList>
    </citation>
    <scope>NUCLEOTIDE SEQUENCE [LARGE SCALE GENOMIC DNA]</scope>
    <source>
        <strain evidence="5 6">CGMCC 4.6857</strain>
    </source>
</reference>
<comment type="similarity">
    <text evidence="1">Belongs to the Gfo/Idh/MocA family.</text>
</comment>
<dbReference type="GO" id="GO:0016491">
    <property type="term" value="F:oxidoreductase activity"/>
    <property type="evidence" value="ECO:0007669"/>
    <property type="project" value="UniProtKB-KW"/>
</dbReference>
<proteinExistence type="inferred from homology"/>
<dbReference type="Pfam" id="PF01408">
    <property type="entry name" value="GFO_IDH_MocA"/>
    <property type="match status" value="1"/>
</dbReference>
<dbReference type="InterPro" id="IPR050984">
    <property type="entry name" value="Gfo/Idh/MocA_domain"/>
</dbReference>
<dbReference type="Pfam" id="PF22725">
    <property type="entry name" value="GFO_IDH_MocA_C3"/>
    <property type="match status" value="1"/>
</dbReference>
<evidence type="ECO:0000259" key="4">
    <source>
        <dbReference type="Pfam" id="PF22725"/>
    </source>
</evidence>
<dbReference type="PANTHER" id="PTHR22604">
    <property type="entry name" value="OXIDOREDUCTASES"/>
    <property type="match status" value="1"/>
</dbReference>
<name>A0A285F0T2_9ACTN</name>
<dbReference type="RefSeq" id="WP_097317662.1">
    <property type="nucleotide sequence ID" value="NZ_OBDY01000001.1"/>
</dbReference>
<dbReference type="SUPFAM" id="SSF55347">
    <property type="entry name" value="Glyceraldehyde-3-phosphate dehydrogenase-like, C-terminal domain"/>
    <property type="match status" value="1"/>
</dbReference>
<dbReference type="Gene3D" id="3.30.360.10">
    <property type="entry name" value="Dihydrodipicolinate Reductase, domain 2"/>
    <property type="match status" value="1"/>
</dbReference>
<evidence type="ECO:0000313" key="5">
    <source>
        <dbReference type="EMBL" id="SNY04889.1"/>
    </source>
</evidence>
<protein>
    <submittedName>
        <fullName evidence="5">Predicted dehydrogenase</fullName>
    </submittedName>
</protein>
<dbReference type="GO" id="GO:0000166">
    <property type="term" value="F:nucleotide binding"/>
    <property type="evidence" value="ECO:0007669"/>
    <property type="project" value="InterPro"/>
</dbReference>
<dbReference type="SUPFAM" id="SSF51735">
    <property type="entry name" value="NAD(P)-binding Rossmann-fold domains"/>
    <property type="match status" value="1"/>
</dbReference>
<accession>A0A285F0T2</accession>
<organism evidence="5 6">
    <name type="scientific">Paractinoplanes atraurantiacus</name>
    <dbReference type="NCBI Taxonomy" id="1036182"/>
    <lineage>
        <taxon>Bacteria</taxon>
        <taxon>Bacillati</taxon>
        <taxon>Actinomycetota</taxon>
        <taxon>Actinomycetes</taxon>
        <taxon>Micromonosporales</taxon>
        <taxon>Micromonosporaceae</taxon>
        <taxon>Paractinoplanes</taxon>
    </lineage>
</organism>
<dbReference type="InterPro" id="IPR000683">
    <property type="entry name" value="Gfo/Idh/MocA-like_OxRdtase_N"/>
</dbReference>
<feature type="domain" description="GFO/IDH/MocA-like oxidoreductase" evidence="4">
    <location>
        <begin position="133"/>
        <end position="249"/>
    </location>
</feature>
<gene>
    <name evidence="5" type="ORF">SAMN05421748_101343</name>
</gene>
<keyword evidence="2" id="KW-0560">Oxidoreductase</keyword>
<dbReference type="InterPro" id="IPR036291">
    <property type="entry name" value="NAD(P)-bd_dom_sf"/>
</dbReference>
<sequence length="325" mass="34630">MTAQKVRWGILGPGGIAATFAADLPLVPGAELAAVGSRSAETATAFAERFGFARAHGSYADLAADPDVDVVYIATPHAFHAEAALLCIEAGKHVLVEKPITLDLITAAEVITAARDKGVFLMEAMWMRLNPAIRKIAELVEEGAIGWVSAIHADFGLQGPFDAEHRLRDPKLGGGALLDLGVYPINLVHLILGAPASVQAWAHLTPERVDENTGVLLGYQPGAVAAITCSINGESRNNATITGTEGRIELPSGFFVPRSFQLHRAGKAPETYDFPFEGSGYQFEAAEVQRAIIAGEQESPLMPHATTLEIMTLLDTIREEIGVVY</sequence>
<dbReference type="AlphaFoldDB" id="A0A285F0T2"/>
<dbReference type="EMBL" id="OBDY01000001">
    <property type="protein sequence ID" value="SNY04889.1"/>
    <property type="molecule type" value="Genomic_DNA"/>
</dbReference>
<dbReference type="PANTHER" id="PTHR22604:SF105">
    <property type="entry name" value="TRANS-1,2-DIHYDROBENZENE-1,2-DIOL DEHYDROGENASE"/>
    <property type="match status" value="1"/>
</dbReference>
<dbReference type="Gene3D" id="3.40.50.720">
    <property type="entry name" value="NAD(P)-binding Rossmann-like Domain"/>
    <property type="match status" value="1"/>
</dbReference>
<evidence type="ECO:0000259" key="3">
    <source>
        <dbReference type="Pfam" id="PF01408"/>
    </source>
</evidence>
<feature type="domain" description="Gfo/Idh/MocA-like oxidoreductase N-terminal" evidence="3">
    <location>
        <begin position="6"/>
        <end position="123"/>
    </location>
</feature>
<evidence type="ECO:0000313" key="6">
    <source>
        <dbReference type="Proteomes" id="UP000219612"/>
    </source>
</evidence>
<dbReference type="InterPro" id="IPR055170">
    <property type="entry name" value="GFO_IDH_MocA-like_dom"/>
</dbReference>
<keyword evidence="6" id="KW-1185">Reference proteome</keyword>